<keyword evidence="1" id="KW-0472">Membrane</keyword>
<dbReference type="AlphaFoldDB" id="A0AAV5R7B8"/>
<dbReference type="SUPFAM" id="SSF55856">
    <property type="entry name" value="Cytochrome b5-like heme/steroid binding domain"/>
    <property type="match status" value="1"/>
</dbReference>
<feature type="domain" description="Cytochrome b5 heme-binding" evidence="2">
    <location>
        <begin position="55"/>
        <end position="155"/>
    </location>
</feature>
<evidence type="ECO:0000256" key="1">
    <source>
        <dbReference type="SAM" id="Phobius"/>
    </source>
</evidence>
<keyword evidence="1" id="KW-1133">Transmembrane helix</keyword>
<proteinExistence type="predicted"/>
<dbReference type="EMBL" id="BTGB01000004">
    <property type="protein sequence ID" value="GMM46723.1"/>
    <property type="molecule type" value="Genomic_DNA"/>
</dbReference>
<evidence type="ECO:0000259" key="2">
    <source>
        <dbReference type="SMART" id="SM01117"/>
    </source>
</evidence>
<keyword evidence="4" id="KW-1185">Reference proteome</keyword>
<dbReference type="Gene3D" id="3.10.120.10">
    <property type="entry name" value="Cytochrome b5-like heme/steroid binding domain"/>
    <property type="match status" value="1"/>
</dbReference>
<reference evidence="3 4" key="1">
    <citation type="journal article" date="2023" name="Elife">
        <title>Identification of key yeast species and microbe-microbe interactions impacting larval growth of Drosophila in the wild.</title>
        <authorList>
            <person name="Mure A."/>
            <person name="Sugiura Y."/>
            <person name="Maeda R."/>
            <person name="Honda K."/>
            <person name="Sakurai N."/>
            <person name="Takahashi Y."/>
            <person name="Watada M."/>
            <person name="Katoh T."/>
            <person name="Gotoh A."/>
            <person name="Gotoh Y."/>
            <person name="Taniguchi I."/>
            <person name="Nakamura K."/>
            <person name="Hayashi T."/>
            <person name="Katayama T."/>
            <person name="Uemura T."/>
            <person name="Hattori Y."/>
        </authorList>
    </citation>
    <scope>NUCLEOTIDE SEQUENCE [LARGE SCALE GENOMIC DNA]</scope>
    <source>
        <strain evidence="3 4">PK-24</strain>
    </source>
</reference>
<accession>A0AAV5R7B8</accession>
<dbReference type="SMART" id="SM01117">
    <property type="entry name" value="Cyt-b5"/>
    <property type="match status" value="1"/>
</dbReference>
<keyword evidence="1" id="KW-0812">Transmembrane</keyword>
<name>A0AAV5R7B8_PICKL</name>
<evidence type="ECO:0000313" key="4">
    <source>
        <dbReference type="Proteomes" id="UP001378960"/>
    </source>
</evidence>
<dbReference type="InterPro" id="IPR036400">
    <property type="entry name" value="Cyt_B5-like_heme/steroid_sf"/>
</dbReference>
<evidence type="ECO:0000313" key="3">
    <source>
        <dbReference type="EMBL" id="GMM46723.1"/>
    </source>
</evidence>
<comment type="caution">
    <text evidence="3">The sequence shown here is derived from an EMBL/GenBank/DDBJ whole genome shotgun (WGS) entry which is preliminary data.</text>
</comment>
<gene>
    <name evidence="3" type="ORF">DAPK24_032980</name>
</gene>
<sequence length="174" mass="20671">MWTLDILRVCSGIILFNALSSYFFTSTTLWGYNDTKYVDWNYLSYKLKGSPQINYTIESLFNEKERYLISINRTVFDVTLNKEMYDPSSITARYSIFKGKDCTRIFINGCFHDLNQCTWDLRNTGYDNDYIENTIIHWLDYYNNHPLYWKVGKLEVDENTPIPEKCMNGLMYPS</sequence>
<feature type="transmembrane region" description="Helical" evidence="1">
    <location>
        <begin position="6"/>
        <end position="24"/>
    </location>
</feature>
<dbReference type="InterPro" id="IPR001199">
    <property type="entry name" value="Cyt_B5-like_heme/steroid-bd"/>
</dbReference>
<organism evidence="3 4">
    <name type="scientific">Pichia kluyveri</name>
    <name type="common">Yeast</name>
    <dbReference type="NCBI Taxonomy" id="36015"/>
    <lineage>
        <taxon>Eukaryota</taxon>
        <taxon>Fungi</taxon>
        <taxon>Dikarya</taxon>
        <taxon>Ascomycota</taxon>
        <taxon>Saccharomycotina</taxon>
        <taxon>Pichiomycetes</taxon>
        <taxon>Pichiales</taxon>
        <taxon>Pichiaceae</taxon>
        <taxon>Pichia</taxon>
    </lineage>
</organism>
<protein>
    <recommendedName>
        <fullName evidence="2">Cytochrome b5 heme-binding domain-containing protein</fullName>
    </recommendedName>
</protein>
<dbReference type="Proteomes" id="UP001378960">
    <property type="component" value="Unassembled WGS sequence"/>
</dbReference>